<proteinExistence type="predicted"/>
<accession>A0A1A9LBW5</accession>
<sequence>MKNKAFFLMLLFLLSFFSCKQDDTDEVCTNDCTTIQGKIIRADNSGIEGVKVTFSYIISTPNYSIRNIADGYTDQNGNYSFSGYIKDNEIDLTKNFKITIDTLKVQSSLSNAFLKTNEMPKEILSRTDNIVIEGFQTRPETINVIDYIVPFKTDLTINLKNFEPIIDNDLFGFESRVEYGFREQMALTMSVNANSANTQFNIITGTGENAIKVRKIKNGSLSNYNETIIINETPSNISLDFEY</sequence>
<dbReference type="STRING" id="1385699.A7A78_08130"/>
<dbReference type="PROSITE" id="PS51257">
    <property type="entry name" value="PROKAR_LIPOPROTEIN"/>
    <property type="match status" value="1"/>
</dbReference>
<evidence type="ECO:0008006" key="4">
    <source>
        <dbReference type="Google" id="ProtNLM"/>
    </source>
</evidence>
<evidence type="ECO:0000313" key="2">
    <source>
        <dbReference type="EMBL" id="OAD90172.1"/>
    </source>
</evidence>
<protein>
    <recommendedName>
        <fullName evidence="4">Carboxypeptidase regulatory-like domain-containing protein</fullName>
    </recommendedName>
</protein>
<feature type="signal peptide" evidence="1">
    <location>
        <begin position="1"/>
        <end position="20"/>
    </location>
</feature>
<dbReference type="RefSeq" id="WP_068763197.1">
    <property type="nucleotide sequence ID" value="NZ_LXIE01000050.1"/>
</dbReference>
<keyword evidence="1" id="KW-0732">Signal</keyword>
<evidence type="ECO:0000256" key="1">
    <source>
        <dbReference type="SAM" id="SignalP"/>
    </source>
</evidence>
<gene>
    <name evidence="2" type="ORF">A7A78_08130</name>
</gene>
<dbReference type="Proteomes" id="UP000077552">
    <property type="component" value="Unassembled WGS sequence"/>
</dbReference>
<organism evidence="2 3">
    <name type="scientific">Aequorivita soesokkakensis</name>
    <dbReference type="NCBI Taxonomy" id="1385699"/>
    <lineage>
        <taxon>Bacteria</taxon>
        <taxon>Pseudomonadati</taxon>
        <taxon>Bacteroidota</taxon>
        <taxon>Flavobacteriia</taxon>
        <taxon>Flavobacteriales</taxon>
        <taxon>Flavobacteriaceae</taxon>
        <taxon>Aequorivita</taxon>
    </lineage>
</organism>
<dbReference type="EMBL" id="LXIE01000050">
    <property type="protein sequence ID" value="OAD90172.1"/>
    <property type="molecule type" value="Genomic_DNA"/>
</dbReference>
<reference evidence="2 3" key="1">
    <citation type="submission" date="2016-05" db="EMBL/GenBank/DDBJ databases">
        <title>Genome sequencing of Vitellibacter soesokkakensis RSSK-12.</title>
        <authorList>
            <person name="Thevarajoo S."/>
            <person name="Selvaratnam C."/>
            <person name="Goh K.M."/>
            <person name="Chan K.-G."/>
            <person name="Chong C.S."/>
        </authorList>
    </citation>
    <scope>NUCLEOTIDE SEQUENCE [LARGE SCALE GENOMIC DNA]</scope>
    <source>
        <strain evidence="2 3">RSSK-12</strain>
    </source>
</reference>
<evidence type="ECO:0000313" key="3">
    <source>
        <dbReference type="Proteomes" id="UP000077552"/>
    </source>
</evidence>
<dbReference type="OrthoDB" id="1342421at2"/>
<feature type="chain" id="PRO_5008392023" description="Carboxypeptidase regulatory-like domain-containing protein" evidence="1">
    <location>
        <begin position="21"/>
        <end position="243"/>
    </location>
</feature>
<name>A0A1A9LBW5_9FLAO</name>
<keyword evidence="3" id="KW-1185">Reference proteome</keyword>
<dbReference type="AlphaFoldDB" id="A0A1A9LBW5"/>
<comment type="caution">
    <text evidence="2">The sequence shown here is derived from an EMBL/GenBank/DDBJ whole genome shotgun (WGS) entry which is preliminary data.</text>
</comment>